<dbReference type="Pfam" id="PF20151">
    <property type="entry name" value="DUF6533"/>
    <property type="match status" value="1"/>
</dbReference>
<keyword evidence="4" id="KW-1185">Reference proteome</keyword>
<dbReference type="EMBL" id="JANAWD010000627">
    <property type="protein sequence ID" value="KAJ3477138.1"/>
    <property type="molecule type" value="Genomic_DNA"/>
</dbReference>
<feature type="transmembrane region" description="Helical" evidence="1">
    <location>
        <begin position="130"/>
        <end position="148"/>
    </location>
</feature>
<evidence type="ECO:0000313" key="4">
    <source>
        <dbReference type="Proteomes" id="UP001212997"/>
    </source>
</evidence>
<sequence>MLILNRSDIIVPDADIPVLMESLIPLTYWIYPTVVLVIYSYLLTLHLEIVVIWARKPWDLVKAIFLLNRYLPLFWLILNLINIYHPPAMCVTQEEVVYVIGAVIITTASISQAIFAAVRIYAIYQKNIKFGMLVFVVYMVPVGLRIAADLLQKPYNIVFDGDILIDTDIIKPTMCARHVNSSVLLKV</sequence>
<protein>
    <recommendedName>
        <fullName evidence="2">DUF6533 domain-containing protein</fullName>
    </recommendedName>
</protein>
<feature type="domain" description="DUF6533" evidence="2">
    <location>
        <begin position="34"/>
        <end position="74"/>
    </location>
</feature>
<feature type="transmembrane region" description="Helical" evidence="1">
    <location>
        <begin position="96"/>
        <end position="118"/>
    </location>
</feature>
<evidence type="ECO:0000313" key="3">
    <source>
        <dbReference type="EMBL" id="KAJ3477138.1"/>
    </source>
</evidence>
<evidence type="ECO:0000256" key="1">
    <source>
        <dbReference type="SAM" id="Phobius"/>
    </source>
</evidence>
<organism evidence="3 4">
    <name type="scientific">Meripilus lineatus</name>
    <dbReference type="NCBI Taxonomy" id="2056292"/>
    <lineage>
        <taxon>Eukaryota</taxon>
        <taxon>Fungi</taxon>
        <taxon>Dikarya</taxon>
        <taxon>Basidiomycota</taxon>
        <taxon>Agaricomycotina</taxon>
        <taxon>Agaricomycetes</taxon>
        <taxon>Polyporales</taxon>
        <taxon>Meripilaceae</taxon>
        <taxon>Meripilus</taxon>
    </lineage>
</organism>
<feature type="transmembrane region" description="Helical" evidence="1">
    <location>
        <begin position="66"/>
        <end position="84"/>
    </location>
</feature>
<proteinExistence type="predicted"/>
<keyword evidence="1" id="KW-1133">Transmembrane helix</keyword>
<dbReference type="Proteomes" id="UP001212997">
    <property type="component" value="Unassembled WGS sequence"/>
</dbReference>
<dbReference type="AlphaFoldDB" id="A0AAD5Y934"/>
<reference evidence="3" key="1">
    <citation type="submission" date="2022-07" db="EMBL/GenBank/DDBJ databases">
        <title>Genome Sequence of Physisporinus lineatus.</title>
        <authorList>
            <person name="Buettner E."/>
        </authorList>
    </citation>
    <scope>NUCLEOTIDE SEQUENCE</scope>
    <source>
        <strain evidence="3">VT162</strain>
    </source>
</reference>
<evidence type="ECO:0000259" key="2">
    <source>
        <dbReference type="Pfam" id="PF20151"/>
    </source>
</evidence>
<keyword evidence="1" id="KW-0812">Transmembrane</keyword>
<accession>A0AAD5Y934</accession>
<name>A0AAD5Y934_9APHY</name>
<keyword evidence="1" id="KW-0472">Membrane</keyword>
<feature type="transmembrane region" description="Helical" evidence="1">
    <location>
        <begin position="29"/>
        <end position="54"/>
    </location>
</feature>
<dbReference type="InterPro" id="IPR045340">
    <property type="entry name" value="DUF6533"/>
</dbReference>
<gene>
    <name evidence="3" type="ORF">NLI96_g10672</name>
</gene>
<comment type="caution">
    <text evidence="3">The sequence shown here is derived from an EMBL/GenBank/DDBJ whole genome shotgun (WGS) entry which is preliminary data.</text>
</comment>